<proteinExistence type="predicted"/>
<evidence type="ECO:0000313" key="1">
    <source>
        <dbReference type="EMBL" id="AQS87754.1"/>
    </source>
</evidence>
<dbReference type="EMBL" id="CP014691">
    <property type="protein sequence ID" value="AQS87754.1"/>
    <property type="molecule type" value="Genomic_DNA"/>
</dbReference>
<evidence type="ECO:0000313" key="2">
    <source>
        <dbReference type="Proteomes" id="UP000188604"/>
    </source>
</evidence>
<accession>A0A1U9KPL4</accession>
<name>A0A1U9KPL4_9PROT</name>
<sequence length="72" mass="8185">MHRPAIPIMKDIADMSRILIIHAHRNSYEAHDKIDAVHGRKVIDRSLPLAKLTGTCRLKESSSYFGNIVVEF</sequence>
<protein>
    <submittedName>
        <fullName evidence="1">Uncharacterized protein</fullName>
    </submittedName>
</protein>
<dbReference type="Proteomes" id="UP000188604">
    <property type="component" value="Chromosome"/>
</dbReference>
<dbReference type="KEGG" id="nch:A0U93_07185"/>
<dbReference type="STRING" id="320497.A0U93_07185"/>
<organism evidence="1 2">
    <name type="scientific">Neoasaia chiangmaiensis</name>
    <dbReference type="NCBI Taxonomy" id="320497"/>
    <lineage>
        <taxon>Bacteria</taxon>
        <taxon>Pseudomonadati</taxon>
        <taxon>Pseudomonadota</taxon>
        <taxon>Alphaproteobacteria</taxon>
        <taxon>Acetobacterales</taxon>
        <taxon>Acetobacteraceae</taxon>
        <taxon>Neoasaia</taxon>
    </lineage>
</organism>
<gene>
    <name evidence="1" type="ORF">A0U93_07185</name>
</gene>
<dbReference type="AlphaFoldDB" id="A0A1U9KPL4"/>
<keyword evidence="2" id="KW-1185">Reference proteome</keyword>
<reference evidence="1 2" key="1">
    <citation type="submission" date="2016-03" db="EMBL/GenBank/DDBJ databases">
        <title>Acetic acid bacteria sequencing.</title>
        <authorList>
            <person name="Brandt J."/>
            <person name="Jakob F."/>
            <person name="Vogel R.F."/>
        </authorList>
    </citation>
    <scope>NUCLEOTIDE SEQUENCE [LARGE SCALE GENOMIC DNA]</scope>
    <source>
        <strain evidence="1 2">NBRC 101099</strain>
    </source>
</reference>